<protein>
    <submittedName>
        <fullName evidence="2">Helix-turn-helix domain-containing protein</fullName>
    </submittedName>
</protein>
<organism evidence="2 3">
    <name type="scientific">Staphylococcus ratti</name>
    <dbReference type="NCBI Taxonomy" id="2892440"/>
    <lineage>
        <taxon>Bacteria</taxon>
        <taxon>Bacillati</taxon>
        <taxon>Bacillota</taxon>
        <taxon>Bacilli</taxon>
        <taxon>Bacillales</taxon>
        <taxon>Staphylococcaceae</taxon>
        <taxon>Staphylococcus</taxon>
    </lineage>
</organism>
<dbReference type="EMBL" id="CP086654">
    <property type="protein sequence ID" value="UEX89136.1"/>
    <property type="molecule type" value="Genomic_DNA"/>
</dbReference>
<evidence type="ECO:0000313" key="3">
    <source>
        <dbReference type="Proteomes" id="UP001197626"/>
    </source>
</evidence>
<feature type="domain" description="Helicase Helix-turn-helix" evidence="1">
    <location>
        <begin position="221"/>
        <end position="306"/>
    </location>
</feature>
<evidence type="ECO:0000259" key="1">
    <source>
        <dbReference type="Pfam" id="PF14493"/>
    </source>
</evidence>
<gene>
    <name evidence="2" type="ORF">LN051_05995</name>
</gene>
<sequence length="314" mass="36829">MKTLVQYAYHQASPYKTDKSIYNIIIGKKSHQTFFDAVTLNLFTLFGIKKDLTWETFTTYIKEMPHSIDIPTSNKANYHILVQTFENLQLLIQTLSYLKHEIKTFMPTTSHVDVHQNVKKLYHQIKKAHKEDATVKEIYVLFECLNTSGTTSVIHYFLTGYDEVMYTPHQVSLIEKINPDELSLLIYHDLYTIYTLLEDTTCFPILSQCRANLEVSSAVYRTYLNIKEGQSIEAVSKINRISINTVYDHIVDLFINNYFTDLHQFIKQSEDLNRFVTFYHAQPNQRLKFYKTSFNMFSYFEIKLIIICIAKGVL</sequence>
<evidence type="ECO:0000313" key="2">
    <source>
        <dbReference type="EMBL" id="UEX89136.1"/>
    </source>
</evidence>
<keyword evidence="3" id="KW-1185">Reference proteome</keyword>
<dbReference type="InterPro" id="IPR029491">
    <property type="entry name" value="Helicase_HTH"/>
</dbReference>
<dbReference type="Proteomes" id="UP001197626">
    <property type="component" value="Chromosome"/>
</dbReference>
<reference evidence="2 3" key="1">
    <citation type="journal article" date="2022" name="Pathogens">
        <title>Staphylococcus ratti sp. nov. Isolated from a Lab Rat.</title>
        <authorList>
            <person name="Kovarovic V."/>
            <person name="Sedlacek I."/>
            <person name="Petras P."/>
            <person name="Kralova S."/>
            <person name="Maslanova I."/>
            <person name="Svec P."/>
            <person name="Neumann-Schaal M."/>
            <person name="Botka T."/>
            <person name="Gelbicova T."/>
            <person name="Stankova E."/>
            <person name="Doskar J."/>
            <person name="Pantucek R."/>
        </authorList>
    </citation>
    <scope>NUCLEOTIDE SEQUENCE [LARGE SCALE GENOMIC DNA]</scope>
    <source>
        <strain evidence="2 3">CCM 9025</strain>
    </source>
</reference>
<dbReference type="RefSeq" id="WP_229291640.1">
    <property type="nucleotide sequence ID" value="NZ_CP086654.1"/>
</dbReference>
<accession>A0ABY3P9Z9</accession>
<proteinExistence type="predicted"/>
<dbReference type="Pfam" id="PF14493">
    <property type="entry name" value="HTH_40"/>
    <property type="match status" value="1"/>
</dbReference>
<name>A0ABY3P9Z9_9STAP</name>